<proteinExistence type="predicted"/>
<dbReference type="EMBL" id="CP096983">
    <property type="protein sequence ID" value="URZ10962.1"/>
    <property type="molecule type" value="Genomic_DNA"/>
</dbReference>
<accession>A0A1S8LDH0</accession>
<keyword evidence="2" id="KW-1185">Reference proteome</keyword>
<name>A0A1S8LDH0_9CLOT</name>
<reference evidence="1 2" key="1">
    <citation type="submission" date="2022-04" db="EMBL/GenBank/DDBJ databases">
        <title>Genome sequence of C. roseum typestrain.</title>
        <authorList>
            <person name="Poehlein A."/>
            <person name="Schoch T."/>
            <person name="Duerre P."/>
            <person name="Daniel R."/>
        </authorList>
    </citation>
    <scope>NUCLEOTIDE SEQUENCE [LARGE SCALE GENOMIC DNA]</scope>
    <source>
        <strain evidence="1 2">DSM 7320</strain>
    </source>
</reference>
<evidence type="ECO:0000313" key="1">
    <source>
        <dbReference type="EMBL" id="URZ10962.1"/>
    </source>
</evidence>
<gene>
    <name evidence="1" type="ORF">CROST_016780</name>
</gene>
<dbReference type="AlphaFoldDB" id="A0A1S8LDH0"/>
<dbReference type="STRING" id="84029.CROST_11460"/>
<sequence length="86" mass="10119">MLESAKVVLSLKELDSLRQEGESFRNLAKEISHCCNINYDEYNETGNVQDTKIIVNKKRLEKIVRDFSCWGKDDEIETDEVKFQYK</sequence>
<dbReference type="KEGG" id="crw:CROST_016780"/>
<protein>
    <submittedName>
        <fullName evidence="1">Uncharacterized protein</fullName>
    </submittedName>
</protein>
<dbReference type="RefSeq" id="WP_077834963.1">
    <property type="nucleotide sequence ID" value="NZ_CP096983.1"/>
</dbReference>
<evidence type="ECO:0000313" key="2">
    <source>
        <dbReference type="Proteomes" id="UP000190951"/>
    </source>
</evidence>
<organism evidence="1 2">
    <name type="scientific">Clostridium felsineum</name>
    <dbReference type="NCBI Taxonomy" id="36839"/>
    <lineage>
        <taxon>Bacteria</taxon>
        <taxon>Bacillati</taxon>
        <taxon>Bacillota</taxon>
        <taxon>Clostridia</taxon>
        <taxon>Eubacteriales</taxon>
        <taxon>Clostridiaceae</taxon>
        <taxon>Clostridium</taxon>
    </lineage>
</organism>
<dbReference type="Proteomes" id="UP000190951">
    <property type="component" value="Chromosome"/>
</dbReference>